<protein>
    <recommendedName>
        <fullName evidence="3">DUF960 domain-containing protein</fullName>
    </recommendedName>
</protein>
<gene>
    <name evidence="1" type="ORF">BACERE00185_03577</name>
</gene>
<evidence type="ECO:0008006" key="3">
    <source>
        <dbReference type="Google" id="ProtNLM"/>
    </source>
</evidence>
<reference evidence="2" key="1">
    <citation type="submission" date="2017-04" db="EMBL/GenBank/DDBJ databases">
        <authorList>
            <person name="Criscuolo A."/>
        </authorList>
    </citation>
    <scope>NUCLEOTIDE SEQUENCE [LARGE SCALE GENOMIC DNA]</scope>
</reference>
<accession>A0A386UX34</accession>
<dbReference type="AlphaFoldDB" id="A0A1Y6A4A3"/>
<dbReference type="EMBL" id="FWZD01000058">
    <property type="protein sequence ID" value="SME23473.1"/>
    <property type="molecule type" value="Genomic_DNA"/>
</dbReference>
<dbReference type="Gene3D" id="3.10.450.150">
    <property type="entry name" value="enterococcus faecalis protein"/>
    <property type="match status" value="1"/>
</dbReference>
<dbReference type="Proteomes" id="UP000194439">
    <property type="component" value="Unassembled WGS sequence"/>
</dbReference>
<dbReference type="KEGG" id="bmob:MLA2C4_06715"/>
<evidence type="ECO:0000313" key="2">
    <source>
        <dbReference type="Proteomes" id="UP000194439"/>
    </source>
</evidence>
<dbReference type="RefSeq" id="WP_074585654.1">
    <property type="nucleotide sequence ID" value="NZ_FWZD01000058.1"/>
</dbReference>
<proteinExistence type="predicted"/>
<organism evidence="1 2">
    <name type="scientific">Bacillus mobilis</name>
    <dbReference type="NCBI Taxonomy" id="2026190"/>
    <lineage>
        <taxon>Bacteria</taxon>
        <taxon>Bacillati</taxon>
        <taxon>Bacillota</taxon>
        <taxon>Bacilli</taxon>
        <taxon>Bacillales</taxon>
        <taxon>Bacillaceae</taxon>
        <taxon>Bacillus</taxon>
        <taxon>Bacillus cereus group</taxon>
    </lineage>
</organism>
<sequence>MFDVNQGRYATKAVQNKIPLELQQFLWLIIDCRKAAGDRLDCLQVFELRSDHEHQLVCNTQDYPPLQLEYKFKLNSKEEITCKVWLVDSGEYATMLLPSDY</sequence>
<name>A0A1Y6A4A3_9BACI</name>
<dbReference type="Pfam" id="PF06124">
    <property type="entry name" value="DUF960"/>
    <property type="match status" value="1"/>
</dbReference>
<accession>A0A1Y6A4A3</accession>
<evidence type="ECO:0000313" key="1">
    <source>
        <dbReference type="EMBL" id="SME23473.1"/>
    </source>
</evidence>
<dbReference type="InterPro" id="IPR009303">
    <property type="entry name" value="DUF960"/>
</dbReference>